<dbReference type="InterPro" id="IPR009057">
    <property type="entry name" value="Homeodomain-like_sf"/>
</dbReference>
<sequence length="97" mass="11225">MEKSIKHFPLRIDCRTVIYVTKDKLTSEYAEKKRKLFNSISAIEKKGGGYRVTVDVEEVRELVVSGMRLKDIAKKLGVSKTTVDNYIKKYDLRNGKR</sequence>
<accession>A0A413UX54</accession>
<protein>
    <submittedName>
        <fullName evidence="1">Uncharacterized protein</fullName>
    </submittedName>
</protein>
<gene>
    <name evidence="1" type="ORF">DW889_14630</name>
</gene>
<dbReference type="AlphaFoldDB" id="A0A413UX54"/>
<organism evidence="1 2">
    <name type="scientific">Bacteroides stercoris</name>
    <dbReference type="NCBI Taxonomy" id="46506"/>
    <lineage>
        <taxon>Bacteria</taxon>
        <taxon>Pseudomonadati</taxon>
        <taxon>Bacteroidota</taxon>
        <taxon>Bacteroidia</taxon>
        <taxon>Bacteroidales</taxon>
        <taxon>Bacteroidaceae</taxon>
        <taxon>Bacteroides</taxon>
    </lineage>
</organism>
<evidence type="ECO:0000313" key="2">
    <source>
        <dbReference type="Proteomes" id="UP000283482"/>
    </source>
</evidence>
<dbReference type="SUPFAM" id="SSF46689">
    <property type="entry name" value="Homeodomain-like"/>
    <property type="match status" value="1"/>
</dbReference>
<comment type="caution">
    <text evidence="1">The sequence shown here is derived from an EMBL/GenBank/DDBJ whole genome shotgun (WGS) entry which is preliminary data.</text>
</comment>
<dbReference type="Proteomes" id="UP000283482">
    <property type="component" value="Unassembled WGS sequence"/>
</dbReference>
<proteinExistence type="predicted"/>
<name>A0A413UX54_BACSE</name>
<dbReference type="EMBL" id="QSGN01000047">
    <property type="protein sequence ID" value="RHB25132.1"/>
    <property type="molecule type" value="Genomic_DNA"/>
</dbReference>
<evidence type="ECO:0000313" key="1">
    <source>
        <dbReference type="EMBL" id="RHB25132.1"/>
    </source>
</evidence>
<dbReference type="RefSeq" id="WP_117907625.1">
    <property type="nucleotide sequence ID" value="NZ_JAHOJC010000055.1"/>
</dbReference>
<dbReference type="Gene3D" id="1.10.10.60">
    <property type="entry name" value="Homeodomain-like"/>
    <property type="match status" value="1"/>
</dbReference>
<reference evidence="1 2" key="1">
    <citation type="submission" date="2018-08" db="EMBL/GenBank/DDBJ databases">
        <title>A genome reference for cultivated species of the human gut microbiota.</title>
        <authorList>
            <person name="Zou Y."/>
            <person name="Xue W."/>
            <person name="Luo G."/>
        </authorList>
    </citation>
    <scope>NUCLEOTIDE SEQUENCE [LARGE SCALE GENOMIC DNA]</scope>
    <source>
        <strain evidence="1 2">AM40-34</strain>
    </source>
</reference>